<accession>A0A699LB64</accession>
<feature type="non-terminal residue" evidence="2">
    <location>
        <position position="1"/>
    </location>
</feature>
<feature type="compositionally biased region" description="Polar residues" evidence="1">
    <location>
        <begin position="41"/>
        <end position="56"/>
    </location>
</feature>
<name>A0A699LB64_TANCI</name>
<reference evidence="2" key="1">
    <citation type="journal article" date="2019" name="Sci. Rep.">
        <title>Draft genome of Tanacetum cinerariifolium, the natural source of mosquito coil.</title>
        <authorList>
            <person name="Yamashiro T."/>
            <person name="Shiraishi A."/>
            <person name="Satake H."/>
            <person name="Nakayama K."/>
        </authorList>
    </citation>
    <scope>NUCLEOTIDE SEQUENCE</scope>
</reference>
<dbReference type="EMBL" id="BKCJ010592205">
    <property type="protein sequence ID" value="GFB28083.1"/>
    <property type="molecule type" value="Genomic_DNA"/>
</dbReference>
<comment type="caution">
    <text evidence="2">The sequence shown here is derived from an EMBL/GenBank/DDBJ whole genome shotgun (WGS) entry which is preliminary data.</text>
</comment>
<gene>
    <name evidence="2" type="ORF">Tci_700054</name>
</gene>
<proteinExistence type="predicted"/>
<protein>
    <submittedName>
        <fullName evidence="2">Uncharacterized protein</fullName>
    </submittedName>
</protein>
<feature type="region of interest" description="Disordered" evidence="1">
    <location>
        <begin position="28"/>
        <end position="56"/>
    </location>
</feature>
<evidence type="ECO:0000313" key="2">
    <source>
        <dbReference type="EMBL" id="GFB28083.1"/>
    </source>
</evidence>
<organism evidence="2">
    <name type="scientific">Tanacetum cinerariifolium</name>
    <name type="common">Dalmatian daisy</name>
    <name type="synonym">Chrysanthemum cinerariifolium</name>
    <dbReference type="NCBI Taxonomy" id="118510"/>
    <lineage>
        <taxon>Eukaryota</taxon>
        <taxon>Viridiplantae</taxon>
        <taxon>Streptophyta</taxon>
        <taxon>Embryophyta</taxon>
        <taxon>Tracheophyta</taxon>
        <taxon>Spermatophyta</taxon>
        <taxon>Magnoliopsida</taxon>
        <taxon>eudicotyledons</taxon>
        <taxon>Gunneridae</taxon>
        <taxon>Pentapetalae</taxon>
        <taxon>asterids</taxon>
        <taxon>campanulids</taxon>
        <taxon>Asterales</taxon>
        <taxon>Asteraceae</taxon>
        <taxon>Asteroideae</taxon>
        <taxon>Anthemideae</taxon>
        <taxon>Anthemidinae</taxon>
        <taxon>Tanacetum</taxon>
    </lineage>
</organism>
<evidence type="ECO:0000256" key="1">
    <source>
        <dbReference type="SAM" id="MobiDB-lite"/>
    </source>
</evidence>
<sequence>FLDAWWLLGIDGEGRRSGVEVVEWSRKWGRGGNGTGEKNGHSATVEQPSNSYKFIS</sequence>
<dbReference type="AlphaFoldDB" id="A0A699LB64"/>